<sequence>MRRKAIQSSSCSGEEPLPLDIPPPPPREVPEPDPVGLVEEVKAKVEPLPRREPPRIVIIEIPEERPIPPPPPPEDDADLSDLPSPPRRKTRAKRRLIPCHLCLAKVQNLTRHIREVHRVLPARMAKNPQGYIVRECPIAGCRKVYPRIAQHLRKYHKIDNRLIKSLVNKSKPVVLSPERPLIPRRMRTSTASATVIPNPSVTAPAALVM</sequence>
<organism evidence="2 3">
    <name type="scientific">Crassostrea virginica</name>
    <name type="common">Eastern oyster</name>
    <dbReference type="NCBI Taxonomy" id="6565"/>
    <lineage>
        <taxon>Eukaryota</taxon>
        <taxon>Metazoa</taxon>
        <taxon>Spiralia</taxon>
        <taxon>Lophotrochozoa</taxon>
        <taxon>Mollusca</taxon>
        <taxon>Bivalvia</taxon>
        <taxon>Autobranchia</taxon>
        <taxon>Pteriomorphia</taxon>
        <taxon>Ostreida</taxon>
        <taxon>Ostreoidea</taxon>
        <taxon>Ostreidae</taxon>
        <taxon>Crassostrea</taxon>
    </lineage>
</organism>
<accession>A0A8B8C7L0</accession>
<gene>
    <name evidence="3" type="primary">LOC111116400</name>
</gene>
<evidence type="ECO:0000313" key="3">
    <source>
        <dbReference type="RefSeq" id="XP_022311099.1"/>
    </source>
</evidence>
<evidence type="ECO:0000256" key="1">
    <source>
        <dbReference type="SAM" id="MobiDB-lite"/>
    </source>
</evidence>
<evidence type="ECO:0000313" key="2">
    <source>
        <dbReference type="Proteomes" id="UP000694844"/>
    </source>
</evidence>
<protein>
    <submittedName>
        <fullName evidence="3">Titin-like</fullName>
    </submittedName>
</protein>
<dbReference type="GeneID" id="111116400"/>
<feature type="compositionally biased region" description="Polar residues" evidence="1">
    <location>
        <begin position="1"/>
        <end position="12"/>
    </location>
</feature>
<keyword evidence="2" id="KW-1185">Reference proteome</keyword>
<dbReference type="KEGG" id="cvn:111116400"/>
<feature type="region of interest" description="Disordered" evidence="1">
    <location>
        <begin position="1"/>
        <end position="38"/>
    </location>
</feature>
<feature type="region of interest" description="Disordered" evidence="1">
    <location>
        <begin position="55"/>
        <end position="92"/>
    </location>
</feature>
<reference evidence="3" key="1">
    <citation type="submission" date="2025-08" db="UniProtKB">
        <authorList>
            <consortium name="RefSeq"/>
        </authorList>
    </citation>
    <scope>IDENTIFICATION</scope>
    <source>
        <tissue evidence="3">Whole sample</tissue>
    </source>
</reference>
<dbReference type="AlphaFoldDB" id="A0A8B8C7L0"/>
<dbReference type="Proteomes" id="UP000694844">
    <property type="component" value="Chromosome 10"/>
</dbReference>
<proteinExistence type="predicted"/>
<name>A0A8B8C7L0_CRAVI</name>
<dbReference type="RefSeq" id="XP_022311099.1">
    <property type="nucleotide sequence ID" value="XM_022455391.1"/>
</dbReference>